<proteinExistence type="inferred from homology"/>
<protein>
    <submittedName>
        <fullName evidence="8">DMT family transporter</fullName>
    </submittedName>
</protein>
<dbReference type="PANTHER" id="PTHR22911:SF6">
    <property type="entry name" value="SOLUTE CARRIER FAMILY 35 MEMBER G1"/>
    <property type="match status" value="1"/>
</dbReference>
<feature type="transmembrane region" description="Helical" evidence="6">
    <location>
        <begin position="213"/>
        <end position="235"/>
    </location>
</feature>
<keyword evidence="3 6" id="KW-0812">Transmembrane</keyword>
<feature type="transmembrane region" description="Helical" evidence="6">
    <location>
        <begin position="124"/>
        <end position="142"/>
    </location>
</feature>
<evidence type="ECO:0000256" key="5">
    <source>
        <dbReference type="ARBA" id="ARBA00023136"/>
    </source>
</evidence>
<organism evidence="8 9">
    <name type="scientific">Sphingomonas immobilis</name>
    <dbReference type="NCBI Taxonomy" id="3063997"/>
    <lineage>
        <taxon>Bacteria</taxon>
        <taxon>Pseudomonadati</taxon>
        <taxon>Pseudomonadota</taxon>
        <taxon>Alphaproteobacteria</taxon>
        <taxon>Sphingomonadales</taxon>
        <taxon>Sphingomonadaceae</taxon>
        <taxon>Sphingomonas</taxon>
    </lineage>
</organism>
<feature type="transmembrane region" description="Helical" evidence="6">
    <location>
        <begin position="73"/>
        <end position="91"/>
    </location>
</feature>
<evidence type="ECO:0000256" key="1">
    <source>
        <dbReference type="ARBA" id="ARBA00004141"/>
    </source>
</evidence>
<feature type="transmembrane region" description="Helical" evidence="6">
    <location>
        <begin position="267"/>
        <end position="287"/>
    </location>
</feature>
<dbReference type="EMBL" id="JAUQSZ010000012">
    <property type="protein sequence ID" value="MDO7843941.1"/>
    <property type="molecule type" value="Genomic_DNA"/>
</dbReference>
<keyword evidence="5 6" id="KW-0472">Membrane</keyword>
<dbReference type="PANTHER" id="PTHR22911">
    <property type="entry name" value="ACYL-MALONYL CONDENSING ENZYME-RELATED"/>
    <property type="match status" value="1"/>
</dbReference>
<feature type="domain" description="EamA" evidence="7">
    <location>
        <begin position="154"/>
        <end position="283"/>
    </location>
</feature>
<feature type="transmembrane region" description="Helical" evidence="6">
    <location>
        <begin position="185"/>
        <end position="207"/>
    </location>
</feature>
<comment type="similarity">
    <text evidence="2">Belongs to the drug/metabolite transporter (DMT) superfamily. 10 TMS drug/metabolite exporter (DME) (TC 2.A.7.3) family.</text>
</comment>
<comment type="subcellular location">
    <subcellularLocation>
        <location evidence="1">Membrane</location>
        <topology evidence="1">Multi-pass membrane protein</topology>
    </subcellularLocation>
</comment>
<name>A0ABT9A274_9SPHN</name>
<feature type="transmembrane region" description="Helical" evidence="6">
    <location>
        <begin position="97"/>
        <end position="117"/>
    </location>
</feature>
<comment type="caution">
    <text evidence="8">The sequence shown here is derived from an EMBL/GenBank/DDBJ whole genome shotgun (WGS) entry which is preliminary data.</text>
</comment>
<evidence type="ECO:0000313" key="9">
    <source>
        <dbReference type="Proteomes" id="UP001176468"/>
    </source>
</evidence>
<feature type="domain" description="EamA" evidence="7">
    <location>
        <begin position="14"/>
        <end position="140"/>
    </location>
</feature>
<evidence type="ECO:0000256" key="2">
    <source>
        <dbReference type="ARBA" id="ARBA00009853"/>
    </source>
</evidence>
<keyword evidence="4 6" id="KW-1133">Transmembrane helix</keyword>
<keyword evidence="9" id="KW-1185">Reference proteome</keyword>
<gene>
    <name evidence="8" type="ORF">Q5H94_16555</name>
</gene>
<evidence type="ECO:0000256" key="4">
    <source>
        <dbReference type="ARBA" id="ARBA00022989"/>
    </source>
</evidence>
<dbReference type="Proteomes" id="UP001176468">
    <property type="component" value="Unassembled WGS sequence"/>
</dbReference>
<evidence type="ECO:0000256" key="6">
    <source>
        <dbReference type="SAM" id="Phobius"/>
    </source>
</evidence>
<sequence length="294" mass="30651">MKPATPPSTAFAVATLGIAVFSSMDAVMKGLALAIGAYNALLWRSLAGTLITGALFLATRARWPTRAVLRVHLVRGGVSAVMAMLFFWGLARVPMAQAIALAFVAPLIALLLAALVLKERIGRGAVLASVVALAGVAVIFLGQARAALGPEATIGSLAVLASAVCYAWNIILMRQQAMVARPVEIAFFQSAIVSILFLLAAPVFGAVPDAGHAPMLILAAALATASLMLLSWAYARGRASDLAPSEYTGFVWASLFGWIVFSENLSFYTLAGAMLIILACILSARAAPPLETNL</sequence>
<dbReference type="SUPFAM" id="SSF103481">
    <property type="entry name" value="Multidrug resistance efflux transporter EmrE"/>
    <property type="match status" value="2"/>
</dbReference>
<dbReference type="InterPro" id="IPR000620">
    <property type="entry name" value="EamA_dom"/>
</dbReference>
<evidence type="ECO:0000313" key="8">
    <source>
        <dbReference type="EMBL" id="MDO7843941.1"/>
    </source>
</evidence>
<evidence type="ECO:0000259" key="7">
    <source>
        <dbReference type="Pfam" id="PF00892"/>
    </source>
</evidence>
<feature type="transmembrane region" description="Helical" evidence="6">
    <location>
        <begin position="42"/>
        <end position="61"/>
    </location>
</feature>
<reference evidence="8" key="1">
    <citation type="submission" date="2023-07" db="EMBL/GenBank/DDBJ databases">
        <authorList>
            <person name="Kim M.K."/>
        </authorList>
    </citation>
    <scope>NUCLEOTIDE SEQUENCE</scope>
    <source>
        <strain evidence="8">CA1-15</strain>
    </source>
</reference>
<feature type="transmembrane region" description="Helical" evidence="6">
    <location>
        <begin position="242"/>
        <end position="261"/>
    </location>
</feature>
<dbReference type="InterPro" id="IPR037185">
    <property type="entry name" value="EmrE-like"/>
</dbReference>
<feature type="transmembrane region" description="Helical" evidence="6">
    <location>
        <begin position="154"/>
        <end position="173"/>
    </location>
</feature>
<evidence type="ECO:0000256" key="3">
    <source>
        <dbReference type="ARBA" id="ARBA00022692"/>
    </source>
</evidence>
<accession>A0ABT9A274</accession>
<dbReference type="Pfam" id="PF00892">
    <property type="entry name" value="EamA"/>
    <property type="match status" value="2"/>
</dbReference>